<evidence type="ECO:0000256" key="3">
    <source>
        <dbReference type="ARBA" id="ARBA00022801"/>
    </source>
</evidence>
<dbReference type="PROSITE" id="PS51935">
    <property type="entry name" value="NLPC_P60"/>
    <property type="match status" value="1"/>
</dbReference>
<dbReference type="InterPro" id="IPR011929">
    <property type="entry name" value="Phage_pept_NlpC/P60"/>
</dbReference>
<protein>
    <submittedName>
        <fullName evidence="6">Peptidase P60</fullName>
    </submittedName>
</protein>
<dbReference type="InterPro" id="IPR000064">
    <property type="entry name" value="NLP_P60_dom"/>
</dbReference>
<reference evidence="6 7" key="1">
    <citation type="journal article" date="2013" name="Int. J. Syst. Evol. Microbiol.">
        <title>Marinicauda pacifica gen. nov., sp. nov., a prosthecate alphaproteobacterium of the family Hyphomonadaceae isolated from deep seawater.</title>
        <authorList>
            <person name="Zhang X.Y."/>
            <person name="Li G.W."/>
            <person name="Wang C.S."/>
            <person name="Zhang Y.J."/>
            <person name="Xu X.W."/>
            <person name="Li H."/>
            <person name="Liu A."/>
            <person name="Liu C."/>
            <person name="Xie B.B."/>
            <person name="Qin Q.L."/>
            <person name="Xu Z."/>
            <person name="Chen X.L."/>
            <person name="Zhou B.C."/>
            <person name="Zhang Y.Z."/>
        </authorList>
    </citation>
    <scope>NUCLEOTIDE SEQUENCE [LARGE SCALE GENOMIC DNA]</scope>
    <source>
        <strain evidence="6 7">P-1 km-3</strain>
    </source>
</reference>
<sequence>MSGRVVEAARLWIGTPFCHQASARGRGCDCLGLIRGVYRDVSGKEAVLPDDPADYRPGHRYDYRQDWAQRGAEERLLTGLSRHLDTLPAGGAQAGDVLVFRMRIYGPASHCAIVSGPGAMLHAWQRRGVCETALSAGWRRRAVARFGFPSPSPAEY</sequence>
<evidence type="ECO:0000313" key="6">
    <source>
        <dbReference type="EMBL" id="TGY91766.1"/>
    </source>
</evidence>
<evidence type="ECO:0000256" key="1">
    <source>
        <dbReference type="ARBA" id="ARBA00007074"/>
    </source>
</evidence>
<dbReference type="SUPFAM" id="SSF54001">
    <property type="entry name" value="Cysteine proteinases"/>
    <property type="match status" value="1"/>
</dbReference>
<accession>A0A4S2H7Q1</accession>
<evidence type="ECO:0000256" key="2">
    <source>
        <dbReference type="ARBA" id="ARBA00022670"/>
    </source>
</evidence>
<proteinExistence type="inferred from homology"/>
<dbReference type="GO" id="GO:0006508">
    <property type="term" value="P:proteolysis"/>
    <property type="evidence" value="ECO:0007669"/>
    <property type="project" value="UniProtKB-KW"/>
</dbReference>
<dbReference type="NCBIfam" id="TIGR02219">
    <property type="entry name" value="phage_NlpC_fam"/>
    <property type="match status" value="1"/>
</dbReference>
<evidence type="ECO:0000256" key="4">
    <source>
        <dbReference type="ARBA" id="ARBA00022807"/>
    </source>
</evidence>
<keyword evidence="3" id="KW-0378">Hydrolase</keyword>
<dbReference type="Proteomes" id="UP000305451">
    <property type="component" value="Unassembled WGS sequence"/>
</dbReference>
<feature type="domain" description="NlpC/P60" evidence="5">
    <location>
        <begin position="1"/>
        <end position="149"/>
    </location>
</feature>
<dbReference type="Gene3D" id="3.90.1720.10">
    <property type="entry name" value="endopeptidase domain like (from Nostoc punctiforme)"/>
    <property type="match status" value="1"/>
</dbReference>
<evidence type="ECO:0000313" key="7">
    <source>
        <dbReference type="Proteomes" id="UP000305451"/>
    </source>
</evidence>
<organism evidence="6 7">
    <name type="scientific">Marinicauda pacifica</name>
    <dbReference type="NCBI Taxonomy" id="1133559"/>
    <lineage>
        <taxon>Bacteria</taxon>
        <taxon>Pseudomonadati</taxon>
        <taxon>Pseudomonadota</taxon>
        <taxon>Alphaproteobacteria</taxon>
        <taxon>Maricaulales</taxon>
        <taxon>Maricaulaceae</taxon>
        <taxon>Marinicauda</taxon>
    </lineage>
</organism>
<comment type="similarity">
    <text evidence="1">Belongs to the peptidase C40 family.</text>
</comment>
<name>A0A4S2H7Q1_9PROT</name>
<dbReference type="OrthoDB" id="6058745at2"/>
<gene>
    <name evidence="6" type="ORF">E5162_14085</name>
</gene>
<dbReference type="Pfam" id="PF00877">
    <property type="entry name" value="NLPC_P60"/>
    <property type="match status" value="1"/>
</dbReference>
<dbReference type="InterPro" id="IPR038765">
    <property type="entry name" value="Papain-like_cys_pep_sf"/>
</dbReference>
<dbReference type="RefSeq" id="WP_135945941.1">
    <property type="nucleotide sequence ID" value="NZ_BMEI01000005.1"/>
</dbReference>
<dbReference type="EMBL" id="SRXV01000005">
    <property type="protein sequence ID" value="TGY91766.1"/>
    <property type="molecule type" value="Genomic_DNA"/>
</dbReference>
<comment type="caution">
    <text evidence="6">The sequence shown here is derived from an EMBL/GenBank/DDBJ whole genome shotgun (WGS) entry which is preliminary data.</text>
</comment>
<dbReference type="GO" id="GO:0008234">
    <property type="term" value="F:cysteine-type peptidase activity"/>
    <property type="evidence" value="ECO:0007669"/>
    <property type="project" value="UniProtKB-KW"/>
</dbReference>
<keyword evidence="2" id="KW-0645">Protease</keyword>
<keyword evidence="7" id="KW-1185">Reference proteome</keyword>
<evidence type="ECO:0000259" key="5">
    <source>
        <dbReference type="PROSITE" id="PS51935"/>
    </source>
</evidence>
<dbReference type="AlphaFoldDB" id="A0A4S2H7Q1"/>
<keyword evidence="4" id="KW-0788">Thiol protease</keyword>